<organism evidence="1 2">
    <name type="scientific">Araneus ventricosus</name>
    <name type="common">Orbweaver spider</name>
    <name type="synonym">Epeira ventricosa</name>
    <dbReference type="NCBI Taxonomy" id="182803"/>
    <lineage>
        <taxon>Eukaryota</taxon>
        <taxon>Metazoa</taxon>
        <taxon>Ecdysozoa</taxon>
        <taxon>Arthropoda</taxon>
        <taxon>Chelicerata</taxon>
        <taxon>Arachnida</taxon>
        <taxon>Araneae</taxon>
        <taxon>Araneomorphae</taxon>
        <taxon>Entelegynae</taxon>
        <taxon>Araneoidea</taxon>
        <taxon>Araneidae</taxon>
        <taxon>Araneus</taxon>
    </lineage>
</organism>
<evidence type="ECO:0000313" key="2">
    <source>
        <dbReference type="Proteomes" id="UP000499080"/>
    </source>
</evidence>
<accession>A0A4Y2JE73</accession>
<protein>
    <submittedName>
        <fullName evidence="1">Uncharacterized protein</fullName>
    </submittedName>
</protein>
<dbReference type="AlphaFoldDB" id="A0A4Y2JE73"/>
<dbReference type="EMBL" id="BGPR01003444">
    <property type="protein sequence ID" value="GBM88224.1"/>
    <property type="molecule type" value="Genomic_DNA"/>
</dbReference>
<name>A0A4Y2JE73_ARAVE</name>
<proteinExistence type="predicted"/>
<sequence length="100" mass="11500">MDLNSYLQKCCYFEFSYFNYCPVFEAKRGYLGTDLAILNRGRIARTTPELATPLQTSAPHQREDVWSHTYDLTCSRPTTRLTFSGIGFRTWSPPAPRPTV</sequence>
<evidence type="ECO:0000313" key="1">
    <source>
        <dbReference type="EMBL" id="GBM88224.1"/>
    </source>
</evidence>
<dbReference type="Proteomes" id="UP000499080">
    <property type="component" value="Unassembled WGS sequence"/>
</dbReference>
<gene>
    <name evidence="1" type="ORF">AVEN_206344_1</name>
</gene>
<reference evidence="1 2" key="1">
    <citation type="journal article" date="2019" name="Sci. Rep.">
        <title>Orb-weaving spider Araneus ventricosus genome elucidates the spidroin gene catalogue.</title>
        <authorList>
            <person name="Kono N."/>
            <person name="Nakamura H."/>
            <person name="Ohtoshi R."/>
            <person name="Moran D.A.P."/>
            <person name="Shinohara A."/>
            <person name="Yoshida Y."/>
            <person name="Fujiwara M."/>
            <person name="Mori M."/>
            <person name="Tomita M."/>
            <person name="Arakawa K."/>
        </authorList>
    </citation>
    <scope>NUCLEOTIDE SEQUENCE [LARGE SCALE GENOMIC DNA]</scope>
</reference>
<comment type="caution">
    <text evidence="1">The sequence shown here is derived from an EMBL/GenBank/DDBJ whole genome shotgun (WGS) entry which is preliminary data.</text>
</comment>
<keyword evidence="2" id="KW-1185">Reference proteome</keyword>